<dbReference type="InterPro" id="IPR013149">
    <property type="entry name" value="ADH-like_C"/>
</dbReference>
<organism evidence="3 4">
    <name type="scientific">Candidatus Aeolococcus gillhamiae</name>
    <dbReference type="NCBI Taxonomy" id="3127015"/>
    <lineage>
        <taxon>Bacteria</taxon>
        <taxon>Bacillati</taxon>
        <taxon>Candidatus Dormiibacterota</taxon>
        <taxon>Candidatus Dormibacteria</taxon>
        <taxon>Candidatus Aeolococcales</taxon>
        <taxon>Candidatus Aeolococcaceae</taxon>
        <taxon>Candidatus Aeolococcus</taxon>
    </lineage>
</organism>
<protein>
    <submittedName>
        <fullName evidence="3">Alcohol dehydrogenase</fullName>
    </submittedName>
    <submittedName>
        <fullName evidence="2">NADPH:quinone oxidoreductase family protein</fullName>
    </submittedName>
</protein>
<feature type="domain" description="Enoyl reductase (ER)" evidence="1">
    <location>
        <begin position="11"/>
        <end position="319"/>
    </location>
</feature>
<dbReference type="Gene3D" id="3.90.180.10">
    <property type="entry name" value="Medium-chain alcohol dehydrogenases, catalytic domain"/>
    <property type="match status" value="1"/>
</dbReference>
<evidence type="ECO:0000313" key="5">
    <source>
        <dbReference type="Proteomes" id="UP000606991"/>
    </source>
</evidence>
<accession>A0A2W6ANI3</accession>
<evidence type="ECO:0000313" key="3">
    <source>
        <dbReference type="EMBL" id="PZR79291.1"/>
    </source>
</evidence>
<dbReference type="CDD" id="cd08241">
    <property type="entry name" value="QOR1"/>
    <property type="match status" value="1"/>
</dbReference>
<proteinExistence type="predicted"/>
<dbReference type="PANTHER" id="PTHR43677">
    <property type="entry name" value="SHORT-CHAIN DEHYDROGENASE/REDUCTASE"/>
    <property type="match status" value="1"/>
</dbReference>
<dbReference type="SUPFAM" id="SSF51735">
    <property type="entry name" value="NAD(P)-binding Rossmann-fold domains"/>
    <property type="match status" value="1"/>
</dbReference>
<reference evidence="3 4" key="1">
    <citation type="journal article" date="2017" name="Nature">
        <title>Atmospheric trace gases support primary production in Antarctic desert surface soil.</title>
        <authorList>
            <person name="Ji M."/>
            <person name="Greening C."/>
            <person name="Vanwonterghem I."/>
            <person name="Carere C.R."/>
            <person name="Bay S.K."/>
            <person name="Steen J.A."/>
            <person name="Montgomery K."/>
            <person name="Lines T."/>
            <person name="Beardall J."/>
            <person name="van Dorst J."/>
            <person name="Snape I."/>
            <person name="Stott M.B."/>
            <person name="Hugenholtz P."/>
            <person name="Ferrari B.C."/>
        </authorList>
    </citation>
    <scope>NUCLEOTIDE SEQUENCE [LARGE SCALE GENOMIC DNA]</scope>
    <source>
        <strain evidence="3">RRmetagenome_bin12</strain>
    </source>
</reference>
<dbReference type="EMBL" id="JAEKNS010000002">
    <property type="protein sequence ID" value="MBJ7593250.1"/>
    <property type="molecule type" value="Genomic_DNA"/>
</dbReference>
<dbReference type="InterPro" id="IPR036291">
    <property type="entry name" value="NAD(P)-bd_dom_sf"/>
</dbReference>
<dbReference type="Proteomes" id="UP000606991">
    <property type="component" value="Unassembled WGS sequence"/>
</dbReference>
<dbReference type="InterPro" id="IPR051397">
    <property type="entry name" value="Zn-ADH-like_protein"/>
</dbReference>
<dbReference type="SUPFAM" id="SSF50129">
    <property type="entry name" value="GroES-like"/>
    <property type="match status" value="1"/>
</dbReference>
<accession>A0A934JZT4</accession>
<dbReference type="InterPro" id="IPR020843">
    <property type="entry name" value="ER"/>
</dbReference>
<dbReference type="GO" id="GO:0016491">
    <property type="term" value="F:oxidoreductase activity"/>
    <property type="evidence" value="ECO:0007669"/>
    <property type="project" value="InterPro"/>
</dbReference>
<gene>
    <name evidence="3" type="ORF">DLM65_11035</name>
    <name evidence="2" type="ORF">JF886_00070</name>
</gene>
<name>A0A2W6ANI3_9BACT</name>
<dbReference type="InterPro" id="IPR011032">
    <property type="entry name" value="GroES-like_sf"/>
</dbReference>
<dbReference type="RefSeq" id="WP_337308358.1">
    <property type="nucleotide sequence ID" value="NZ_JAEKNS010000002.1"/>
</dbReference>
<evidence type="ECO:0000313" key="4">
    <source>
        <dbReference type="Proteomes" id="UP000248724"/>
    </source>
</evidence>
<sequence length="321" mass="32777">MRAQRFESLDGPESLRAADLPLPESGGQLLIDVVAAGVSFPDVLMSRGLYQMKPPVPFVPGVEVAGTVREAPAGSGFAAGDRVMAVTMLGGFAEVAVAPPGMTCRLPEQFSFEQGAGFILNYHTAHFALSKRAAVEAGEIVVVHGAAGGVGTAAIQVARSLGAEVVAVTSSAEKAEVARRAGATSVVDSGGDWPAELRSLGGGRGADVILDPVGGDRFDESLRCLAPGGKLLVVGFTEGRIPSVAANRLLLRNISVVGVAWGAWLGGDPGLFTATAAALEPMIESGGVAPLIGTSFPLDDAVSALRIIDERRATGKVIITV</sequence>
<dbReference type="EMBL" id="QHBU01000212">
    <property type="protein sequence ID" value="PZR79291.1"/>
    <property type="molecule type" value="Genomic_DNA"/>
</dbReference>
<reference evidence="3" key="2">
    <citation type="submission" date="2018-05" db="EMBL/GenBank/DDBJ databases">
        <authorList>
            <person name="Ferrari B."/>
        </authorList>
    </citation>
    <scope>NUCLEOTIDE SEQUENCE</scope>
    <source>
        <strain evidence="3">RRmetagenome_bin12</strain>
    </source>
</reference>
<dbReference type="Pfam" id="PF08240">
    <property type="entry name" value="ADH_N"/>
    <property type="match status" value="1"/>
</dbReference>
<dbReference type="InterPro" id="IPR013154">
    <property type="entry name" value="ADH-like_N"/>
</dbReference>
<dbReference type="PANTHER" id="PTHR43677:SF4">
    <property type="entry name" value="QUINONE OXIDOREDUCTASE-LIKE PROTEIN 2"/>
    <property type="match status" value="1"/>
</dbReference>
<evidence type="ECO:0000313" key="2">
    <source>
        <dbReference type="EMBL" id="MBJ7593250.1"/>
    </source>
</evidence>
<dbReference type="Gene3D" id="3.40.50.720">
    <property type="entry name" value="NAD(P)-binding Rossmann-like Domain"/>
    <property type="match status" value="1"/>
</dbReference>
<dbReference type="Proteomes" id="UP000248724">
    <property type="component" value="Unassembled WGS sequence"/>
</dbReference>
<dbReference type="SMART" id="SM00829">
    <property type="entry name" value="PKS_ER"/>
    <property type="match status" value="1"/>
</dbReference>
<dbReference type="AlphaFoldDB" id="A0A2W6ANI3"/>
<dbReference type="Pfam" id="PF00107">
    <property type="entry name" value="ADH_zinc_N"/>
    <property type="match status" value="1"/>
</dbReference>
<reference evidence="2 5" key="3">
    <citation type="submission" date="2020-10" db="EMBL/GenBank/DDBJ databases">
        <title>Ca. Dormibacterota MAGs.</title>
        <authorList>
            <person name="Montgomery K."/>
        </authorList>
    </citation>
    <scope>NUCLEOTIDE SEQUENCE [LARGE SCALE GENOMIC DNA]</scope>
    <source>
        <strain evidence="2">SC8812_S17_18</strain>
    </source>
</reference>
<comment type="caution">
    <text evidence="3">The sequence shown here is derived from an EMBL/GenBank/DDBJ whole genome shotgun (WGS) entry which is preliminary data.</text>
</comment>
<evidence type="ECO:0000259" key="1">
    <source>
        <dbReference type="SMART" id="SM00829"/>
    </source>
</evidence>